<dbReference type="Gene3D" id="3.40.190.150">
    <property type="entry name" value="Bordetella uptake gene, domain 1"/>
    <property type="match status" value="1"/>
</dbReference>
<evidence type="ECO:0000313" key="4">
    <source>
        <dbReference type="Proteomes" id="UP001501671"/>
    </source>
</evidence>
<dbReference type="PANTHER" id="PTHR42928:SF5">
    <property type="entry name" value="BLR1237 PROTEIN"/>
    <property type="match status" value="1"/>
</dbReference>
<accession>A0ABP8HC68</accession>
<sequence length="318" mass="33869">MICLLIFCCAAVAPASRAGAYPDKPIRVIIPYPAGGSGDVVARYIGARLTQAWGQSIVVENVAGANGNIGAAAVARAPADGYTLLLGTDIQMSISPHVYKQLPYDPFKDFAEVVPVVSIEYILSVPASMPPSTLPELVAFLKQHPGQYNYASTGIGSFHHLWTEWLKSVAGIEVSHIPYKGSGQIIPDLLAGRVQMAYMGVPQTLPLLKGGSLKAIATGARHRLSVAPDIPTVDETYPDGPNNAYWSFFAPAGTPAGVVAKLNAEINRILSVPEAGAYFASQGLVPMGGTSEALAARLRSDYQRWEKVIEHINFKPES</sequence>
<proteinExistence type="inferred from homology"/>
<evidence type="ECO:0000256" key="1">
    <source>
        <dbReference type="ARBA" id="ARBA00006987"/>
    </source>
</evidence>
<feature type="chain" id="PRO_5045589459" evidence="2">
    <location>
        <begin position="21"/>
        <end position="318"/>
    </location>
</feature>
<comment type="similarity">
    <text evidence="1">Belongs to the UPF0065 (bug) family.</text>
</comment>
<dbReference type="PANTHER" id="PTHR42928">
    <property type="entry name" value="TRICARBOXYLATE-BINDING PROTEIN"/>
    <property type="match status" value="1"/>
</dbReference>
<comment type="caution">
    <text evidence="3">The sequence shown here is derived from an EMBL/GenBank/DDBJ whole genome shotgun (WGS) entry which is preliminary data.</text>
</comment>
<dbReference type="Proteomes" id="UP001501671">
    <property type="component" value="Unassembled WGS sequence"/>
</dbReference>
<keyword evidence="2" id="KW-0732">Signal</keyword>
<dbReference type="Pfam" id="PF03401">
    <property type="entry name" value="TctC"/>
    <property type="match status" value="1"/>
</dbReference>
<dbReference type="SUPFAM" id="SSF53850">
    <property type="entry name" value="Periplasmic binding protein-like II"/>
    <property type="match status" value="1"/>
</dbReference>
<evidence type="ECO:0000256" key="2">
    <source>
        <dbReference type="SAM" id="SignalP"/>
    </source>
</evidence>
<dbReference type="InterPro" id="IPR005064">
    <property type="entry name" value="BUG"/>
</dbReference>
<dbReference type="InterPro" id="IPR042100">
    <property type="entry name" value="Bug_dom1"/>
</dbReference>
<dbReference type="PIRSF" id="PIRSF017082">
    <property type="entry name" value="YflP"/>
    <property type="match status" value="1"/>
</dbReference>
<name>A0ABP8HC68_9BURK</name>
<keyword evidence="4" id="KW-1185">Reference proteome</keyword>
<organism evidence="3 4">
    <name type="scientific">Pigmentiphaga soli</name>
    <dbReference type="NCBI Taxonomy" id="1007095"/>
    <lineage>
        <taxon>Bacteria</taxon>
        <taxon>Pseudomonadati</taxon>
        <taxon>Pseudomonadota</taxon>
        <taxon>Betaproteobacteria</taxon>
        <taxon>Burkholderiales</taxon>
        <taxon>Alcaligenaceae</taxon>
        <taxon>Pigmentiphaga</taxon>
    </lineage>
</organism>
<evidence type="ECO:0000313" key="3">
    <source>
        <dbReference type="EMBL" id="GAA4337161.1"/>
    </source>
</evidence>
<dbReference type="Gene3D" id="3.40.190.10">
    <property type="entry name" value="Periplasmic binding protein-like II"/>
    <property type="match status" value="1"/>
</dbReference>
<gene>
    <name evidence="3" type="ORF">GCM10023144_32450</name>
</gene>
<reference evidence="4" key="1">
    <citation type="journal article" date="2019" name="Int. J. Syst. Evol. Microbiol.">
        <title>The Global Catalogue of Microorganisms (GCM) 10K type strain sequencing project: providing services to taxonomists for standard genome sequencing and annotation.</title>
        <authorList>
            <consortium name="The Broad Institute Genomics Platform"/>
            <consortium name="The Broad Institute Genome Sequencing Center for Infectious Disease"/>
            <person name="Wu L."/>
            <person name="Ma J."/>
        </authorList>
    </citation>
    <scope>NUCLEOTIDE SEQUENCE [LARGE SCALE GENOMIC DNA]</scope>
    <source>
        <strain evidence="4">JCM 17666</strain>
    </source>
</reference>
<feature type="signal peptide" evidence="2">
    <location>
        <begin position="1"/>
        <end position="20"/>
    </location>
</feature>
<dbReference type="EMBL" id="BAABFO010000016">
    <property type="protein sequence ID" value="GAA4337161.1"/>
    <property type="molecule type" value="Genomic_DNA"/>
</dbReference>
<protein>
    <submittedName>
        <fullName evidence="3">Tripartite tricarboxylate transporter substrate binding protein</fullName>
    </submittedName>
</protein>
<dbReference type="CDD" id="cd13578">
    <property type="entry name" value="PBP2_Bug27"/>
    <property type="match status" value="1"/>
</dbReference>